<comment type="caution">
    <text evidence="1">The sequence shown here is derived from an EMBL/GenBank/DDBJ whole genome shotgun (WGS) entry which is preliminary data.</text>
</comment>
<reference evidence="2" key="1">
    <citation type="submission" date="2012-11" db="EMBL/GenBank/DDBJ databases">
        <authorList>
            <person name="Lucero-Rivera Y.E."/>
            <person name="Tovar-Ramirez D."/>
        </authorList>
    </citation>
    <scope>NUCLEOTIDE SEQUENCE [LARGE SCALE GENOMIC DNA]</scope>
    <source>
        <strain evidence="2">Araruama</strain>
    </source>
</reference>
<feature type="non-terminal residue" evidence="1">
    <location>
        <position position="274"/>
    </location>
</feature>
<organism evidence="1 2">
    <name type="scientific">Candidatus Magnetoglobus multicellularis str. Araruama</name>
    <dbReference type="NCBI Taxonomy" id="890399"/>
    <lineage>
        <taxon>Bacteria</taxon>
        <taxon>Pseudomonadati</taxon>
        <taxon>Thermodesulfobacteriota</taxon>
        <taxon>Desulfobacteria</taxon>
        <taxon>Desulfobacterales</taxon>
        <taxon>Desulfobacteraceae</taxon>
        <taxon>Candidatus Magnetoglobus</taxon>
    </lineage>
</organism>
<evidence type="ECO:0000313" key="2">
    <source>
        <dbReference type="Proteomes" id="UP000189670"/>
    </source>
</evidence>
<dbReference type="Gene3D" id="2.60.40.10">
    <property type="entry name" value="Immunoglobulins"/>
    <property type="match status" value="1"/>
</dbReference>
<dbReference type="Proteomes" id="UP000189670">
    <property type="component" value="Unassembled WGS sequence"/>
</dbReference>
<proteinExistence type="predicted"/>
<evidence type="ECO:0008006" key="3">
    <source>
        <dbReference type="Google" id="ProtNLM"/>
    </source>
</evidence>
<protein>
    <recommendedName>
        <fullName evidence="3">Cadherin domain-containing protein</fullName>
    </recommendedName>
</protein>
<gene>
    <name evidence="1" type="ORF">OMM_14193</name>
</gene>
<dbReference type="Pfam" id="PF17963">
    <property type="entry name" value="Big_9"/>
    <property type="match status" value="1"/>
</dbReference>
<accession>A0A1V1NSD6</accession>
<dbReference type="EMBL" id="ATBP01002786">
    <property type="protein sequence ID" value="ETR65474.1"/>
    <property type="molecule type" value="Genomic_DNA"/>
</dbReference>
<dbReference type="AlphaFoldDB" id="A0A1V1NSD6"/>
<dbReference type="InterPro" id="IPR013783">
    <property type="entry name" value="Ig-like_fold"/>
</dbReference>
<name>A0A1V1NSD6_9BACT</name>
<evidence type="ECO:0000313" key="1">
    <source>
        <dbReference type="EMBL" id="ETR65474.1"/>
    </source>
</evidence>
<sequence length="274" mass="29309">MTVNAINDVPVFTAKDVSIYEDSGTQTIVNWADINPGADNEINDQLTFIITSTHDKLLTAEPSVSISGTSANLHFNPLPNCFGATVVTLYLEDDGAVHNTSLTQSFTISITPVNDPPTFTKGDNQLVEANHGAPQIVQGWATNISKGPLNESDQKLTFHAIADNYSLFAAGPFIQSNGTLTYTPTSNANGTATVRVYLTDNGGANYTSTAQTFTITLETVNQAPSFTKGNNVTIDEDSGLNIIKAWASNINPGAENETNQRLMFKVSTNNPGLF</sequence>